<proteinExistence type="predicted"/>
<dbReference type="OrthoDB" id="244540at2"/>
<evidence type="ECO:0000313" key="3">
    <source>
        <dbReference type="EMBL" id="QDU55094.1"/>
    </source>
</evidence>
<evidence type="ECO:0000259" key="2">
    <source>
        <dbReference type="PROSITE" id="PS51371"/>
    </source>
</evidence>
<accession>A0A518AK88</accession>
<dbReference type="Gene3D" id="3.30.70.270">
    <property type="match status" value="1"/>
</dbReference>
<dbReference type="AlphaFoldDB" id="A0A518AK88"/>
<dbReference type="InterPro" id="IPR000160">
    <property type="entry name" value="GGDEF_dom"/>
</dbReference>
<name>A0A518AK88_9BACT</name>
<dbReference type="PROSITE" id="PS51371">
    <property type="entry name" value="CBS"/>
    <property type="match status" value="1"/>
</dbReference>
<dbReference type="InterPro" id="IPR000644">
    <property type="entry name" value="CBS_dom"/>
</dbReference>
<sequence>MSTATTDLRVTIVSADRELLSDLSWTLSIFGYHVTATCDFSDESPCRREQKPGLLLVDTRDNPELADLLTQPTSPSYVYRIAIETAEATEKVLLKGADDVVGYPVNTGELLTRMRAGVRRLEFENRLLRYAKCDPDTGILTRNALVQTLQSANASHPPQSCVAFGIDYSDQLREQYGVHAIRHLRSTLARCIERRLTNTETCGVLGDYSMLVALDRTKDAAREFAKAITGDFSISDTLVREIRSVPTISAAVVEWNSEAPATELLDRCESTLEQVHYFGGDHIAMASEVQQRIAEWRSDLDEGVPFENVVAQDLMELFPAILTCEEAAQNFEAALPTPDLQLPCMPVVDEEGKLVRALQFSSFYHPTDSSGANKLHTVEYNQPLSDLFEAFNSSESDYLVVVDDQFRPLGYLTCEGLASLVLDQVNASRYAAEDNSDRHTASLVVPVVPMRPNAHAKATAT</sequence>
<gene>
    <name evidence="3" type="ORF">Pan181_12800</name>
</gene>
<feature type="domain" description="CBS" evidence="2">
    <location>
        <begin position="368"/>
        <end position="428"/>
    </location>
</feature>
<dbReference type="EMBL" id="CP036278">
    <property type="protein sequence ID" value="QDU55094.1"/>
    <property type="molecule type" value="Genomic_DNA"/>
</dbReference>
<evidence type="ECO:0000313" key="4">
    <source>
        <dbReference type="Proteomes" id="UP000315750"/>
    </source>
</evidence>
<dbReference type="SUPFAM" id="SSF54631">
    <property type="entry name" value="CBS-domain pair"/>
    <property type="match status" value="1"/>
</dbReference>
<dbReference type="SUPFAM" id="SSF52172">
    <property type="entry name" value="CheY-like"/>
    <property type="match status" value="1"/>
</dbReference>
<keyword evidence="4" id="KW-1185">Reference proteome</keyword>
<dbReference type="InterPro" id="IPR011006">
    <property type="entry name" value="CheY-like_superfamily"/>
</dbReference>
<evidence type="ECO:0000256" key="1">
    <source>
        <dbReference type="PROSITE-ProRule" id="PRU00703"/>
    </source>
</evidence>
<dbReference type="Proteomes" id="UP000315750">
    <property type="component" value="Chromosome"/>
</dbReference>
<dbReference type="SMART" id="SM00267">
    <property type="entry name" value="GGDEF"/>
    <property type="match status" value="1"/>
</dbReference>
<dbReference type="InterPro" id="IPR029787">
    <property type="entry name" value="Nucleotide_cyclase"/>
</dbReference>
<protein>
    <submittedName>
        <fullName evidence="3">Response regulator PleD</fullName>
    </submittedName>
</protein>
<dbReference type="InterPro" id="IPR043128">
    <property type="entry name" value="Rev_trsase/Diguanyl_cyclase"/>
</dbReference>
<dbReference type="InterPro" id="IPR046342">
    <property type="entry name" value="CBS_dom_sf"/>
</dbReference>
<reference evidence="3 4" key="1">
    <citation type="submission" date="2019-02" db="EMBL/GenBank/DDBJ databases">
        <title>Deep-cultivation of Planctomycetes and their phenomic and genomic characterization uncovers novel biology.</title>
        <authorList>
            <person name="Wiegand S."/>
            <person name="Jogler M."/>
            <person name="Boedeker C."/>
            <person name="Pinto D."/>
            <person name="Vollmers J."/>
            <person name="Rivas-Marin E."/>
            <person name="Kohn T."/>
            <person name="Peeters S.H."/>
            <person name="Heuer A."/>
            <person name="Rast P."/>
            <person name="Oberbeckmann S."/>
            <person name="Bunk B."/>
            <person name="Jeske O."/>
            <person name="Meyerdierks A."/>
            <person name="Storesund J.E."/>
            <person name="Kallscheuer N."/>
            <person name="Luecker S."/>
            <person name="Lage O.M."/>
            <person name="Pohl T."/>
            <person name="Merkel B.J."/>
            <person name="Hornburger P."/>
            <person name="Mueller R.-W."/>
            <person name="Bruemmer F."/>
            <person name="Labrenz M."/>
            <person name="Spormann A.M."/>
            <person name="Op den Camp H."/>
            <person name="Overmann J."/>
            <person name="Amann R."/>
            <person name="Jetten M.S.M."/>
            <person name="Mascher T."/>
            <person name="Medema M.H."/>
            <person name="Devos D.P."/>
            <person name="Kaster A.-K."/>
            <person name="Ovreas L."/>
            <person name="Rohde M."/>
            <person name="Galperin M.Y."/>
            <person name="Jogler C."/>
        </authorList>
    </citation>
    <scope>NUCLEOTIDE SEQUENCE [LARGE SCALE GENOMIC DNA]</scope>
    <source>
        <strain evidence="3 4">Pan181</strain>
    </source>
</reference>
<organism evidence="3 4">
    <name type="scientific">Aeoliella mucimassa</name>
    <dbReference type="NCBI Taxonomy" id="2527972"/>
    <lineage>
        <taxon>Bacteria</taxon>
        <taxon>Pseudomonadati</taxon>
        <taxon>Planctomycetota</taxon>
        <taxon>Planctomycetia</taxon>
        <taxon>Pirellulales</taxon>
        <taxon>Lacipirellulaceae</taxon>
        <taxon>Aeoliella</taxon>
    </lineage>
</organism>
<dbReference type="SUPFAM" id="SSF55073">
    <property type="entry name" value="Nucleotide cyclase"/>
    <property type="match status" value="1"/>
</dbReference>
<keyword evidence="1" id="KW-0129">CBS domain</keyword>
<dbReference type="KEGG" id="amuc:Pan181_12800"/>
<dbReference type="RefSeq" id="WP_145245991.1">
    <property type="nucleotide sequence ID" value="NZ_CP036278.1"/>
</dbReference>